<organism evidence="1">
    <name type="scientific">marine sediment metagenome</name>
    <dbReference type="NCBI Taxonomy" id="412755"/>
    <lineage>
        <taxon>unclassified sequences</taxon>
        <taxon>metagenomes</taxon>
        <taxon>ecological metagenomes</taxon>
    </lineage>
</organism>
<dbReference type="EMBL" id="BART01018492">
    <property type="protein sequence ID" value="GAG75390.1"/>
    <property type="molecule type" value="Genomic_DNA"/>
</dbReference>
<accession>X0ZZT4</accession>
<comment type="caution">
    <text evidence="1">The sequence shown here is derived from an EMBL/GenBank/DDBJ whole genome shotgun (WGS) entry which is preliminary data.</text>
</comment>
<evidence type="ECO:0000313" key="1">
    <source>
        <dbReference type="EMBL" id="GAG75390.1"/>
    </source>
</evidence>
<protein>
    <submittedName>
        <fullName evidence="1">Uncharacterized protein</fullName>
    </submittedName>
</protein>
<feature type="non-terminal residue" evidence="1">
    <location>
        <position position="1"/>
    </location>
</feature>
<sequence length="188" mass="20529">YIKSKTLAQIPDTPDSWAELKAITITWIAGSDTNGGDRPDLHRFNIGSANKTGLPTDGDDGDYHARENLYVEFFDFNDLPMGRGFVLWKTKRDLVLSELNTYRAGGHLSGTTRPFSSASIPVNVYPAAGGFPSGYGASSETEFTTTSILAADFNINLSLAKFFVIRQTRHSDLLDNYGIKHVGLSFGA</sequence>
<dbReference type="AlphaFoldDB" id="X0ZZT4"/>
<proteinExistence type="predicted"/>
<gene>
    <name evidence="1" type="ORF">S01H4_34897</name>
</gene>
<name>X0ZZT4_9ZZZZ</name>
<reference evidence="1" key="1">
    <citation type="journal article" date="2014" name="Front. Microbiol.">
        <title>High frequency of phylogenetically diverse reductive dehalogenase-homologous genes in deep subseafloor sedimentary metagenomes.</title>
        <authorList>
            <person name="Kawai M."/>
            <person name="Futagami T."/>
            <person name="Toyoda A."/>
            <person name="Takaki Y."/>
            <person name="Nishi S."/>
            <person name="Hori S."/>
            <person name="Arai W."/>
            <person name="Tsubouchi T."/>
            <person name="Morono Y."/>
            <person name="Uchiyama I."/>
            <person name="Ito T."/>
            <person name="Fujiyama A."/>
            <person name="Inagaki F."/>
            <person name="Takami H."/>
        </authorList>
    </citation>
    <scope>NUCLEOTIDE SEQUENCE</scope>
    <source>
        <strain evidence="1">Expedition CK06-06</strain>
    </source>
</reference>